<feature type="compositionally biased region" description="Polar residues" evidence="1">
    <location>
        <begin position="32"/>
        <end position="47"/>
    </location>
</feature>
<dbReference type="EMBL" id="JBHTMC010000022">
    <property type="protein sequence ID" value="MFD1264033.1"/>
    <property type="molecule type" value="Genomic_DNA"/>
</dbReference>
<gene>
    <name evidence="2" type="ORF">ACFQ4M_10600</name>
</gene>
<dbReference type="Proteomes" id="UP001597158">
    <property type="component" value="Unassembled WGS sequence"/>
</dbReference>
<organism evidence="2 3">
    <name type="scientific">Thauera mechernichensis</name>
    <dbReference type="NCBI Taxonomy" id="82788"/>
    <lineage>
        <taxon>Bacteria</taxon>
        <taxon>Pseudomonadati</taxon>
        <taxon>Pseudomonadota</taxon>
        <taxon>Betaproteobacteria</taxon>
        <taxon>Rhodocyclales</taxon>
        <taxon>Zoogloeaceae</taxon>
        <taxon>Thauera</taxon>
    </lineage>
</organism>
<feature type="region of interest" description="Disordered" evidence="1">
    <location>
        <begin position="26"/>
        <end position="55"/>
    </location>
</feature>
<evidence type="ECO:0000313" key="2">
    <source>
        <dbReference type="EMBL" id="MFD1264033.1"/>
    </source>
</evidence>
<proteinExistence type="predicted"/>
<evidence type="ECO:0000313" key="3">
    <source>
        <dbReference type="Proteomes" id="UP001597158"/>
    </source>
</evidence>
<reference evidence="3" key="1">
    <citation type="journal article" date="2019" name="Int. J. Syst. Evol. Microbiol.">
        <title>The Global Catalogue of Microorganisms (GCM) 10K type strain sequencing project: providing services to taxonomists for standard genome sequencing and annotation.</title>
        <authorList>
            <consortium name="The Broad Institute Genomics Platform"/>
            <consortium name="The Broad Institute Genome Sequencing Center for Infectious Disease"/>
            <person name="Wu L."/>
            <person name="Ma J."/>
        </authorList>
    </citation>
    <scope>NUCLEOTIDE SEQUENCE [LARGE SCALE GENOMIC DNA]</scope>
    <source>
        <strain evidence="3">CCUG 48884</strain>
    </source>
</reference>
<accession>A0ABW3WGY9</accession>
<protein>
    <submittedName>
        <fullName evidence="2">Methyl-accepting chemotaxis protein</fullName>
    </submittedName>
</protein>
<keyword evidence="3" id="KW-1185">Reference proteome</keyword>
<name>A0ABW3WGY9_9RHOO</name>
<sequence>LAATAEELGGQAGQLQELMDFFTLEQSGGRGSSASPTTARGSLNGTASKLAVKDATPAYQQSGYERF</sequence>
<evidence type="ECO:0000256" key="1">
    <source>
        <dbReference type="SAM" id="MobiDB-lite"/>
    </source>
</evidence>
<feature type="non-terminal residue" evidence="2">
    <location>
        <position position="1"/>
    </location>
</feature>
<comment type="caution">
    <text evidence="2">The sequence shown here is derived from an EMBL/GenBank/DDBJ whole genome shotgun (WGS) entry which is preliminary data.</text>
</comment>